<gene>
    <name evidence="3" type="ORF">P3H78_31155</name>
</gene>
<comment type="caution">
    <text evidence="3">The sequence shown here is derived from an EMBL/GenBank/DDBJ whole genome shotgun (WGS) entry which is preliminary data.</text>
</comment>
<keyword evidence="2" id="KW-0732">Signal</keyword>
<sequence length="80" mass="7765">MSARHARGFAAAVLAVAALVTAANAGPARAATPAGPPAARTAAHLCAHPAGGPQRGWAMAGPPHAVQAARGRQARDRGGS</sequence>
<organism evidence="3 4">
    <name type="scientific">Streptomyces tropicalis</name>
    <dbReference type="NCBI Taxonomy" id="3034234"/>
    <lineage>
        <taxon>Bacteria</taxon>
        <taxon>Bacillati</taxon>
        <taxon>Actinomycetota</taxon>
        <taxon>Actinomycetes</taxon>
        <taxon>Kitasatosporales</taxon>
        <taxon>Streptomycetaceae</taxon>
        <taxon>Streptomyces</taxon>
    </lineage>
</organism>
<evidence type="ECO:0000313" key="3">
    <source>
        <dbReference type="EMBL" id="MDF3302992.1"/>
    </source>
</evidence>
<keyword evidence="4" id="KW-1185">Reference proteome</keyword>
<evidence type="ECO:0000256" key="1">
    <source>
        <dbReference type="SAM" id="MobiDB-lite"/>
    </source>
</evidence>
<reference evidence="3 4" key="1">
    <citation type="submission" date="2023-03" db="EMBL/GenBank/DDBJ databases">
        <title>Draft genome sequence of Streptomyces sp. K1PA1 isolated from peat swamp forest in Thailand.</title>
        <authorList>
            <person name="Klaysubun C."/>
            <person name="Duangmal K."/>
        </authorList>
    </citation>
    <scope>NUCLEOTIDE SEQUENCE [LARGE SCALE GENOMIC DNA]</scope>
    <source>
        <strain evidence="3 4">K1PA1</strain>
    </source>
</reference>
<protein>
    <submittedName>
        <fullName evidence="3">Uncharacterized protein</fullName>
    </submittedName>
</protein>
<dbReference type="Proteomes" id="UP001221150">
    <property type="component" value="Unassembled WGS sequence"/>
</dbReference>
<evidence type="ECO:0000256" key="2">
    <source>
        <dbReference type="SAM" id="SignalP"/>
    </source>
</evidence>
<evidence type="ECO:0000313" key="4">
    <source>
        <dbReference type="Proteomes" id="UP001221150"/>
    </source>
</evidence>
<dbReference type="EMBL" id="JARJBB010000035">
    <property type="protein sequence ID" value="MDF3302992.1"/>
    <property type="molecule type" value="Genomic_DNA"/>
</dbReference>
<proteinExistence type="predicted"/>
<feature type="signal peptide" evidence="2">
    <location>
        <begin position="1"/>
        <end position="25"/>
    </location>
</feature>
<name>A0ABT6AEY0_9ACTN</name>
<dbReference type="RefSeq" id="WP_276112544.1">
    <property type="nucleotide sequence ID" value="NZ_JARJBB010000035.1"/>
</dbReference>
<feature type="region of interest" description="Disordered" evidence="1">
    <location>
        <begin position="48"/>
        <end position="80"/>
    </location>
</feature>
<feature type="chain" id="PRO_5047295228" evidence="2">
    <location>
        <begin position="26"/>
        <end position="80"/>
    </location>
</feature>
<accession>A0ABT6AEY0</accession>